<keyword evidence="3" id="KW-1185">Reference proteome</keyword>
<keyword evidence="2" id="KW-0378">Hydrolase</keyword>
<reference evidence="2 3" key="1">
    <citation type="submission" date="2023-07" db="EMBL/GenBank/DDBJ databases">
        <title>Sorghum-associated microbial communities from plants grown in Nebraska, USA.</title>
        <authorList>
            <person name="Schachtman D."/>
        </authorList>
    </citation>
    <scope>NUCLEOTIDE SEQUENCE [LARGE SCALE GENOMIC DNA]</scope>
    <source>
        <strain evidence="2 3">DS2154</strain>
    </source>
</reference>
<accession>A0ABU1N1L0</accession>
<dbReference type="InterPro" id="IPR009003">
    <property type="entry name" value="Peptidase_S1_PA"/>
</dbReference>
<dbReference type="Proteomes" id="UP001262754">
    <property type="component" value="Unassembled WGS sequence"/>
</dbReference>
<name>A0ABU1N1L0_9CAUL</name>
<dbReference type="Pfam" id="PF13365">
    <property type="entry name" value="Trypsin_2"/>
    <property type="match status" value="1"/>
</dbReference>
<evidence type="ECO:0000256" key="1">
    <source>
        <dbReference type="SAM" id="MobiDB-lite"/>
    </source>
</evidence>
<dbReference type="Gene3D" id="2.40.10.10">
    <property type="entry name" value="Trypsin-like serine proteases"/>
    <property type="match status" value="2"/>
</dbReference>
<protein>
    <submittedName>
        <fullName evidence="2">S1-C subfamily serine protease</fullName>
    </submittedName>
</protein>
<feature type="region of interest" description="Disordered" evidence="1">
    <location>
        <begin position="29"/>
        <end position="55"/>
    </location>
</feature>
<dbReference type="InterPro" id="IPR043504">
    <property type="entry name" value="Peptidase_S1_PA_chymotrypsin"/>
</dbReference>
<gene>
    <name evidence="2" type="ORF">J2800_003069</name>
</gene>
<organism evidence="2 3">
    <name type="scientific">Caulobacter rhizosphaerae</name>
    <dbReference type="NCBI Taxonomy" id="2010972"/>
    <lineage>
        <taxon>Bacteria</taxon>
        <taxon>Pseudomonadati</taxon>
        <taxon>Pseudomonadota</taxon>
        <taxon>Alphaproteobacteria</taxon>
        <taxon>Caulobacterales</taxon>
        <taxon>Caulobacteraceae</taxon>
        <taxon>Caulobacter</taxon>
    </lineage>
</organism>
<keyword evidence="2" id="KW-0645">Protease</keyword>
<evidence type="ECO:0000313" key="3">
    <source>
        <dbReference type="Proteomes" id="UP001262754"/>
    </source>
</evidence>
<sequence>MHFPKLPDWLIYGAVVAALVVVAVGRQERSDAPAPPPPVPGGEGLPLGPASPFDPSVVVQVPEKGQPGSGTAFSVDDGGSWLTARHVVDGCREAAIVVADGRGVAARITLDPSGDAAILTTEGGAPAVPLRGLAEPPRRGERAYHPGFPQGHPGEVTSRLLGRENLVIRGRGARVEPVLVWAEVGRTDNLKGTLSGLSGAPALDSAGRVIGVTVAESPRRGRIYTTAQETVDDLLKQSRRRPSGFALGEAITTENYGRVADGLRRDLRVAQVVCLKSEI</sequence>
<dbReference type="SUPFAM" id="SSF50494">
    <property type="entry name" value="Trypsin-like serine proteases"/>
    <property type="match status" value="1"/>
</dbReference>
<proteinExistence type="predicted"/>
<comment type="caution">
    <text evidence="2">The sequence shown here is derived from an EMBL/GenBank/DDBJ whole genome shotgun (WGS) entry which is preliminary data.</text>
</comment>
<evidence type="ECO:0000313" key="2">
    <source>
        <dbReference type="EMBL" id="MDR6532313.1"/>
    </source>
</evidence>
<dbReference type="GO" id="GO:0008233">
    <property type="term" value="F:peptidase activity"/>
    <property type="evidence" value="ECO:0007669"/>
    <property type="project" value="UniProtKB-KW"/>
</dbReference>
<dbReference type="GO" id="GO:0006508">
    <property type="term" value="P:proteolysis"/>
    <property type="evidence" value="ECO:0007669"/>
    <property type="project" value="UniProtKB-KW"/>
</dbReference>
<dbReference type="RefSeq" id="WP_056754990.1">
    <property type="nucleotide sequence ID" value="NZ_BMLD01000004.1"/>
</dbReference>
<dbReference type="EMBL" id="JAVDRL010000008">
    <property type="protein sequence ID" value="MDR6532313.1"/>
    <property type="molecule type" value="Genomic_DNA"/>
</dbReference>